<organism evidence="2">
    <name type="scientific">Arundo donax</name>
    <name type="common">Giant reed</name>
    <name type="synonym">Donax arundinaceus</name>
    <dbReference type="NCBI Taxonomy" id="35708"/>
    <lineage>
        <taxon>Eukaryota</taxon>
        <taxon>Viridiplantae</taxon>
        <taxon>Streptophyta</taxon>
        <taxon>Embryophyta</taxon>
        <taxon>Tracheophyta</taxon>
        <taxon>Spermatophyta</taxon>
        <taxon>Magnoliopsida</taxon>
        <taxon>Liliopsida</taxon>
        <taxon>Poales</taxon>
        <taxon>Poaceae</taxon>
        <taxon>PACMAD clade</taxon>
        <taxon>Arundinoideae</taxon>
        <taxon>Arundineae</taxon>
        <taxon>Arundo</taxon>
    </lineage>
</organism>
<dbReference type="AlphaFoldDB" id="A0A0A8ZLS9"/>
<reference evidence="2" key="1">
    <citation type="submission" date="2014-09" db="EMBL/GenBank/DDBJ databases">
        <authorList>
            <person name="Magalhaes I.L.F."/>
            <person name="Oliveira U."/>
            <person name="Santos F.R."/>
            <person name="Vidigal T.H.D.A."/>
            <person name="Brescovit A.D."/>
            <person name="Santos A.J."/>
        </authorList>
    </citation>
    <scope>NUCLEOTIDE SEQUENCE</scope>
    <source>
        <tissue evidence="2">Shoot tissue taken approximately 20 cm above the soil surface</tissue>
    </source>
</reference>
<keyword evidence="1" id="KW-0812">Transmembrane</keyword>
<reference evidence="2" key="2">
    <citation type="journal article" date="2015" name="Data Brief">
        <title>Shoot transcriptome of the giant reed, Arundo donax.</title>
        <authorList>
            <person name="Barrero R.A."/>
            <person name="Guerrero F.D."/>
            <person name="Moolhuijzen P."/>
            <person name="Goolsby J.A."/>
            <person name="Tidwell J."/>
            <person name="Bellgard S.E."/>
            <person name="Bellgard M.I."/>
        </authorList>
    </citation>
    <scope>NUCLEOTIDE SEQUENCE</scope>
    <source>
        <tissue evidence="2">Shoot tissue taken approximately 20 cm above the soil surface</tissue>
    </source>
</reference>
<name>A0A0A8ZLS9_ARUDO</name>
<evidence type="ECO:0000256" key="1">
    <source>
        <dbReference type="SAM" id="Phobius"/>
    </source>
</evidence>
<evidence type="ECO:0000313" key="2">
    <source>
        <dbReference type="EMBL" id="JAD40379.1"/>
    </source>
</evidence>
<sequence>MIDKYIQFYLNYFILSNILDYFVSLLFVTREIIIFSYKPNRAWLQVRSDLRLSSSFCRARA</sequence>
<keyword evidence="1" id="KW-0472">Membrane</keyword>
<protein>
    <submittedName>
        <fullName evidence="2">Uncharacterized protein</fullName>
    </submittedName>
</protein>
<keyword evidence="1" id="KW-1133">Transmembrane helix</keyword>
<feature type="transmembrane region" description="Helical" evidence="1">
    <location>
        <begin position="6"/>
        <end position="28"/>
    </location>
</feature>
<proteinExistence type="predicted"/>
<dbReference type="EMBL" id="GBRH01257516">
    <property type="protein sequence ID" value="JAD40379.1"/>
    <property type="molecule type" value="Transcribed_RNA"/>
</dbReference>
<accession>A0A0A8ZLS9</accession>